<accession>A0A1I2JSH3</accession>
<gene>
    <name evidence="6" type="ORF">SAMN02799615_04199</name>
</gene>
<evidence type="ECO:0000313" key="6">
    <source>
        <dbReference type="EMBL" id="SFF57149.1"/>
    </source>
</evidence>
<dbReference type="PANTHER" id="PTHR30036:SF1">
    <property type="entry name" value="D-XYLOSE-BINDING PERIPLASMIC PROTEIN"/>
    <property type="match status" value="1"/>
</dbReference>
<organism evidence="6 7">
    <name type="scientific">Dyella marensis</name>
    <dbReference type="NCBI Taxonomy" id="500610"/>
    <lineage>
        <taxon>Bacteria</taxon>
        <taxon>Pseudomonadati</taxon>
        <taxon>Pseudomonadota</taxon>
        <taxon>Gammaproteobacteria</taxon>
        <taxon>Lysobacterales</taxon>
        <taxon>Rhodanobacteraceae</taxon>
        <taxon>Dyella</taxon>
    </lineage>
</organism>
<name>A0A1I2JSH3_9GAMM</name>
<evidence type="ECO:0000259" key="5">
    <source>
        <dbReference type="Pfam" id="PF13407"/>
    </source>
</evidence>
<dbReference type="SUPFAM" id="SSF53822">
    <property type="entry name" value="Periplasmic binding protein-like I"/>
    <property type="match status" value="1"/>
</dbReference>
<dbReference type="CDD" id="cd19991">
    <property type="entry name" value="PBP1_ABC_xylose_binding"/>
    <property type="match status" value="1"/>
</dbReference>
<dbReference type="RefSeq" id="WP_026634820.1">
    <property type="nucleotide sequence ID" value="NZ_FONH01000030.1"/>
</dbReference>
<sequence length="341" mass="36653">MKRLFARVLLALVATGLAVAALTACSGKASDQPKIGFSIDDMRLERWTRDRDYFVAAAEKLGAKVYVQSADGNEQRQVQQLENLISRGVNVLVIVPFNSKVLDNVIAEAKRNGIKVISYDRLILGADVDAYISFDNEKVGELQAQGVLDAVPKGNYFLLGGSPTDNNAKILREGQLKVLQPAIDRGDVKIVGQQWTPEWDASKALRIVEDALTANHNDIQGIVASNDATAGGAIQALAAQQLAGKVAVSGQDADLAGVRRVVDGTQAMTVYKPLKTIATTAAELAVKLAKGEAPTYTGKMNNGKKDVDSVLLQPTLLTKDKVDDTVIKDGFYTREQIYGAK</sequence>
<feature type="signal peptide" evidence="4">
    <location>
        <begin position="1"/>
        <end position="20"/>
    </location>
</feature>
<dbReference type="GO" id="GO:0048029">
    <property type="term" value="F:monosaccharide binding"/>
    <property type="evidence" value="ECO:0007669"/>
    <property type="project" value="InterPro"/>
</dbReference>
<dbReference type="InterPro" id="IPR028082">
    <property type="entry name" value="Peripla_BP_I"/>
</dbReference>
<dbReference type="Pfam" id="PF13407">
    <property type="entry name" value="Peripla_BP_4"/>
    <property type="match status" value="1"/>
</dbReference>
<comment type="similarity">
    <text evidence="2">Belongs to the bacterial solute-binding protein 2 family.</text>
</comment>
<feature type="domain" description="Periplasmic binding protein" evidence="5">
    <location>
        <begin position="35"/>
        <end position="292"/>
    </location>
</feature>
<protein>
    <submittedName>
        <fullName evidence="6">D-xylose transport system substrate-binding protein</fullName>
    </submittedName>
</protein>
<comment type="subcellular location">
    <subcellularLocation>
        <location evidence="1">Periplasm</location>
    </subcellularLocation>
</comment>
<dbReference type="EMBL" id="FONH01000030">
    <property type="protein sequence ID" value="SFF57149.1"/>
    <property type="molecule type" value="Genomic_DNA"/>
</dbReference>
<proteinExistence type="inferred from homology"/>
<evidence type="ECO:0000256" key="4">
    <source>
        <dbReference type="SAM" id="SignalP"/>
    </source>
</evidence>
<dbReference type="PANTHER" id="PTHR30036">
    <property type="entry name" value="D-XYLOSE-BINDING PERIPLASMIC PROTEIN"/>
    <property type="match status" value="1"/>
</dbReference>
<dbReference type="NCBIfam" id="TIGR02634">
    <property type="entry name" value="xylF"/>
    <property type="match status" value="1"/>
</dbReference>
<dbReference type="Proteomes" id="UP000199477">
    <property type="component" value="Unassembled WGS sequence"/>
</dbReference>
<evidence type="ECO:0000256" key="2">
    <source>
        <dbReference type="ARBA" id="ARBA00007639"/>
    </source>
</evidence>
<dbReference type="Gene3D" id="3.40.50.2300">
    <property type="match status" value="2"/>
</dbReference>
<keyword evidence="3 4" id="KW-0732">Signal</keyword>
<dbReference type="GO" id="GO:0015753">
    <property type="term" value="P:D-xylose transmembrane transport"/>
    <property type="evidence" value="ECO:0007669"/>
    <property type="project" value="InterPro"/>
</dbReference>
<keyword evidence="7" id="KW-1185">Reference proteome</keyword>
<dbReference type="STRING" id="500610.SAMN02799615_04199"/>
<dbReference type="PROSITE" id="PS51257">
    <property type="entry name" value="PROKAR_LIPOPROTEIN"/>
    <property type="match status" value="1"/>
</dbReference>
<dbReference type="AlphaFoldDB" id="A0A1I2JSH3"/>
<reference evidence="7" key="1">
    <citation type="submission" date="2016-10" db="EMBL/GenBank/DDBJ databases">
        <authorList>
            <person name="Varghese N."/>
            <person name="Submissions S."/>
        </authorList>
    </citation>
    <scope>NUCLEOTIDE SEQUENCE [LARGE SCALE GENOMIC DNA]</scope>
    <source>
        <strain evidence="7">UNC178MFTsu3.1</strain>
    </source>
</reference>
<evidence type="ECO:0000256" key="1">
    <source>
        <dbReference type="ARBA" id="ARBA00004418"/>
    </source>
</evidence>
<evidence type="ECO:0000256" key="3">
    <source>
        <dbReference type="ARBA" id="ARBA00022729"/>
    </source>
</evidence>
<feature type="chain" id="PRO_5011733146" evidence="4">
    <location>
        <begin position="21"/>
        <end position="341"/>
    </location>
</feature>
<evidence type="ECO:0000313" key="7">
    <source>
        <dbReference type="Proteomes" id="UP000199477"/>
    </source>
</evidence>
<dbReference type="InterPro" id="IPR013456">
    <property type="entry name" value="XylF"/>
</dbReference>
<dbReference type="InterPro" id="IPR025997">
    <property type="entry name" value="SBP_2_dom"/>
</dbReference>
<dbReference type="InterPro" id="IPR050555">
    <property type="entry name" value="Bact_Solute-Bind_Prot2"/>
</dbReference>
<dbReference type="GO" id="GO:0030288">
    <property type="term" value="C:outer membrane-bounded periplasmic space"/>
    <property type="evidence" value="ECO:0007669"/>
    <property type="project" value="TreeGrafter"/>
</dbReference>